<dbReference type="InterPro" id="IPR014001">
    <property type="entry name" value="Helicase_ATP-bd"/>
</dbReference>
<evidence type="ECO:0000256" key="3">
    <source>
        <dbReference type="ARBA" id="ARBA00022741"/>
    </source>
</evidence>
<evidence type="ECO:0000256" key="4">
    <source>
        <dbReference type="ARBA" id="ARBA00022801"/>
    </source>
</evidence>
<evidence type="ECO:0000256" key="7">
    <source>
        <dbReference type="ARBA" id="ARBA00022884"/>
    </source>
</evidence>
<evidence type="ECO:0000256" key="6">
    <source>
        <dbReference type="ARBA" id="ARBA00022840"/>
    </source>
</evidence>
<dbReference type="PANTHER" id="PTHR47963">
    <property type="entry name" value="DEAD-BOX ATP-DEPENDENT RNA HELICASE 47, MITOCHONDRIAL"/>
    <property type="match status" value="1"/>
</dbReference>
<keyword evidence="6" id="KW-0067">ATP-binding</keyword>
<accession>A0A8J2SD65</accession>
<comment type="caution">
    <text evidence="11">The sequence shown here is derived from an EMBL/GenBank/DDBJ whole genome shotgun (WGS) entry which is preliminary data.</text>
</comment>
<dbReference type="InterPro" id="IPR035979">
    <property type="entry name" value="RBD_domain_sf"/>
</dbReference>
<evidence type="ECO:0000313" key="12">
    <source>
        <dbReference type="Proteomes" id="UP000789595"/>
    </source>
</evidence>
<keyword evidence="12" id="KW-1185">Reference proteome</keyword>
<dbReference type="InterPro" id="IPR011545">
    <property type="entry name" value="DEAD/DEAH_box_helicase_dom"/>
</dbReference>
<feature type="compositionally biased region" description="Basic and acidic residues" evidence="8">
    <location>
        <begin position="47"/>
        <end position="56"/>
    </location>
</feature>
<dbReference type="PROSITE" id="PS51194">
    <property type="entry name" value="HELICASE_CTER"/>
    <property type="match status" value="1"/>
</dbReference>
<dbReference type="Pfam" id="PF00271">
    <property type="entry name" value="Helicase_C"/>
    <property type="match status" value="1"/>
</dbReference>
<evidence type="ECO:0000259" key="9">
    <source>
        <dbReference type="PROSITE" id="PS51192"/>
    </source>
</evidence>
<keyword evidence="4" id="KW-0378">Hydrolase</keyword>
<keyword evidence="5" id="KW-0347">Helicase</keyword>
<sequence length="673" mass="73044">MDSDDSDTAKAKAKAERKAARKAEKKRLAAAGEPVPEKKKKKKEKRKASEDDADAPKKKKKAKTEDSFYAGMETDSRPRTRSVDAQDKASKEALATAPEGSKALGDFSLSSVTRQALQARGVKVLFPIQAATFSTIFDEKRDLLARARTGTGKTLAFALPIIESLIAEKSTREPRALVLAPTRELAQQVLGDFAEISRNRLKTLCVYGGSAYGPSCDALRRGVDVVVGTPGRTMDLIEKQVLQLSQLKFAVLDEADQMLDMGFKDELEKIFAAMGKTVDRQLLLFSATLPPWVKKIAGEYCQNQTSLAEIDLVGGGKDGLNKIVQASTDVKHTCVPVSSWSQNHKVINDVVGAYGTGSTIVFCETKAECNDVIESKDITFDRRALHGDIPQALREKTMKAFREKKFSVLVATDVAARGLDCIVDLVVMNKPPATRSGWADTETYVHRSGRTGRAGRKGTCVTLYQLKHRDTLREIERATRNTFDWVAAPRARDVLGAAALQARVSVEAVDRSALPCFSDEAATLATFFGSPEKAVQACLAKIAGYEAGKPPDRSLLTNTENYVTCLYAAGLQIHSISYVWNFLRRSLPPDICDAFKGMQLVADSDGAVFDVPAKHKAQLEGLDGVAVDVQDLPRLKERASFSKGGRGGGRGGKGRGRGGRGRGKGGRGARKSW</sequence>
<dbReference type="GO" id="GO:0005524">
    <property type="term" value="F:ATP binding"/>
    <property type="evidence" value="ECO:0007669"/>
    <property type="project" value="UniProtKB-KW"/>
</dbReference>
<feature type="compositionally biased region" description="Basic and acidic residues" evidence="8">
    <location>
        <begin position="7"/>
        <end position="22"/>
    </location>
</feature>
<feature type="compositionally biased region" description="Basic residues" evidence="8">
    <location>
        <begin position="652"/>
        <end position="673"/>
    </location>
</feature>
<dbReference type="InterPro" id="IPR001650">
    <property type="entry name" value="Helicase_C-like"/>
</dbReference>
<dbReference type="Gene3D" id="3.40.50.300">
    <property type="entry name" value="P-loop containing nucleotide triphosphate hydrolases"/>
    <property type="match status" value="2"/>
</dbReference>
<dbReference type="OrthoDB" id="4255at2759"/>
<dbReference type="InterPro" id="IPR059027">
    <property type="entry name" value="DD_DDX21-DDX50"/>
</dbReference>
<dbReference type="InterPro" id="IPR027417">
    <property type="entry name" value="P-loop_NTPase"/>
</dbReference>
<dbReference type="EMBL" id="CAKKNE010000001">
    <property type="protein sequence ID" value="CAH0365399.1"/>
    <property type="molecule type" value="Genomic_DNA"/>
</dbReference>
<dbReference type="Pfam" id="PF26142">
    <property type="entry name" value="DD_DDX21-DDX50"/>
    <property type="match status" value="1"/>
</dbReference>
<feature type="region of interest" description="Disordered" evidence="8">
    <location>
        <begin position="1"/>
        <end position="97"/>
    </location>
</feature>
<dbReference type="Pfam" id="PF08152">
    <property type="entry name" value="GUCT"/>
    <property type="match status" value="1"/>
</dbReference>
<feature type="domain" description="Helicase ATP-binding" evidence="9">
    <location>
        <begin position="134"/>
        <end position="307"/>
    </location>
</feature>
<dbReference type="PANTHER" id="PTHR47963:SF8">
    <property type="entry name" value="ATP-DEPENDENT RNA HELICASE DEAD"/>
    <property type="match status" value="1"/>
</dbReference>
<comment type="similarity">
    <text evidence="1">Belongs to the DEAD box helicase family. DDX21/DDX50 subfamily.</text>
</comment>
<dbReference type="PROSITE" id="PS51192">
    <property type="entry name" value="HELICASE_ATP_BIND_1"/>
    <property type="match status" value="1"/>
</dbReference>
<dbReference type="Gene3D" id="3.30.70.2280">
    <property type="match status" value="1"/>
</dbReference>
<proteinExistence type="inferred from homology"/>
<dbReference type="Proteomes" id="UP000789595">
    <property type="component" value="Unassembled WGS sequence"/>
</dbReference>
<dbReference type="SMART" id="SM00490">
    <property type="entry name" value="HELICc"/>
    <property type="match status" value="1"/>
</dbReference>
<dbReference type="InterPro" id="IPR050547">
    <property type="entry name" value="DEAD_box_RNA_helicases"/>
</dbReference>
<evidence type="ECO:0000259" key="10">
    <source>
        <dbReference type="PROSITE" id="PS51194"/>
    </source>
</evidence>
<keyword evidence="7" id="KW-0694">RNA-binding</keyword>
<evidence type="ECO:0000256" key="8">
    <source>
        <dbReference type="SAM" id="MobiDB-lite"/>
    </source>
</evidence>
<evidence type="ECO:0000256" key="2">
    <source>
        <dbReference type="ARBA" id="ARBA00012552"/>
    </source>
</evidence>
<dbReference type="SUPFAM" id="SSF54928">
    <property type="entry name" value="RNA-binding domain, RBD"/>
    <property type="match status" value="1"/>
</dbReference>
<dbReference type="EC" id="3.6.4.13" evidence="2"/>
<evidence type="ECO:0000256" key="1">
    <source>
        <dbReference type="ARBA" id="ARBA00006517"/>
    </source>
</evidence>
<dbReference type="SMART" id="SM00487">
    <property type="entry name" value="DEXDc"/>
    <property type="match status" value="1"/>
</dbReference>
<dbReference type="GO" id="GO:0003723">
    <property type="term" value="F:RNA binding"/>
    <property type="evidence" value="ECO:0007669"/>
    <property type="project" value="UniProtKB-KW"/>
</dbReference>
<dbReference type="SUPFAM" id="SSF52540">
    <property type="entry name" value="P-loop containing nucleoside triphosphate hydrolases"/>
    <property type="match status" value="2"/>
</dbReference>
<reference evidence="11" key="1">
    <citation type="submission" date="2021-11" db="EMBL/GenBank/DDBJ databases">
        <authorList>
            <consortium name="Genoscope - CEA"/>
            <person name="William W."/>
        </authorList>
    </citation>
    <scope>NUCLEOTIDE SEQUENCE</scope>
</reference>
<dbReference type="GO" id="GO:0003724">
    <property type="term" value="F:RNA helicase activity"/>
    <property type="evidence" value="ECO:0007669"/>
    <property type="project" value="UniProtKB-EC"/>
</dbReference>
<feature type="domain" description="Helicase C-terminal" evidence="10">
    <location>
        <begin position="346"/>
        <end position="495"/>
    </location>
</feature>
<dbReference type="Pfam" id="PF00270">
    <property type="entry name" value="DEAD"/>
    <property type="match status" value="1"/>
</dbReference>
<dbReference type="GO" id="GO:0016787">
    <property type="term" value="F:hydrolase activity"/>
    <property type="evidence" value="ECO:0007669"/>
    <property type="project" value="UniProtKB-KW"/>
</dbReference>
<evidence type="ECO:0000256" key="5">
    <source>
        <dbReference type="ARBA" id="ARBA00022806"/>
    </source>
</evidence>
<feature type="compositionally biased region" description="Basic and acidic residues" evidence="8">
    <location>
        <begin position="74"/>
        <end position="91"/>
    </location>
</feature>
<dbReference type="AlphaFoldDB" id="A0A8J2SD65"/>
<dbReference type="CDD" id="cd00268">
    <property type="entry name" value="DEADc"/>
    <property type="match status" value="1"/>
</dbReference>
<dbReference type="InterPro" id="IPR012562">
    <property type="entry name" value="GUCT"/>
</dbReference>
<feature type="region of interest" description="Disordered" evidence="8">
    <location>
        <begin position="637"/>
        <end position="673"/>
    </location>
</feature>
<dbReference type="CDD" id="cd18787">
    <property type="entry name" value="SF2_C_DEAD"/>
    <property type="match status" value="1"/>
</dbReference>
<evidence type="ECO:0000313" key="11">
    <source>
        <dbReference type="EMBL" id="CAH0365399.1"/>
    </source>
</evidence>
<name>A0A8J2SD65_9STRA</name>
<organism evidence="11 12">
    <name type="scientific">Pelagomonas calceolata</name>
    <dbReference type="NCBI Taxonomy" id="35677"/>
    <lineage>
        <taxon>Eukaryota</taxon>
        <taxon>Sar</taxon>
        <taxon>Stramenopiles</taxon>
        <taxon>Ochrophyta</taxon>
        <taxon>Pelagophyceae</taxon>
        <taxon>Pelagomonadales</taxon>
        <taxon>Pelagomonadaceae</taxon>
        <taxon>Pelagomonas</taxon>
    </lineage>
</organism>
<dbReference type="InterPro" id="IPR044742">
    <property type="entry name" value="DEAD/DEAH_RhlB"/>
</dbReference>
<keyword evidence="3" id="KW-0547">Nucleotide-binding</keyword>
<protein>
    <recommendedName>
        <fullName evidence="2">RNA helicase</fullName>
        <ecNumber evidence="2">3.6.4.13</ecNumber>
    </recommendedName>
</protein>
<gene>
    <name evidence="11" type="ORF">PECAL_1P18390</name>
</gene>
<dbReference type="CDD" id="cd12937">
    <property type="entry name" value="GUCT_RH7_like"/>
    <property type="match status" value="1"/>
</dbReference>